<name>A0A7I8LKW0_SPIIN</name>
<dbReference type="Proteomes" id="UP000663760">
    <property type="component" value="Chromosome 18"/>
</dbReference>
<proteinExistence type="predicted"/>
<accession>A0A7I8LKW0</accession>
<sequence>MRTIANPSSKSSPIDRRTSRRREEDDPPGDQSPPLESTLRKDLEIAHVVFVQGEPSRLWTFMLSGDGDSSLDGSSSS</sequence>
<evidence type="ECO:0000256" key="1">
    <source>
        <dbReference type="SAM" id="MobiDB-lite"/>
    </source>
</evidence>
<protein>
    <submittedName>
        <fullName evidence="2">Uncharacterized protein</fullName>
    </submittedName>
</protein>
<feature type="compositionally biased region" description="Polar residues" evidence="1">
    <location>
        <begin position="1"/>
        <end position="10"/>
    </location>
</feature>
<feature type="region of interest" description="Disordered" evidence="1">
    <location>
        <begin position="1"/>
        <end position="40"/>
    </location>
</feature>
<evidence type="ECO:0000313" key="2">
    <source>
        <dbReference type="EMBL" id="CAA7410677.1"/>
    </source>
</evidence>
<dbReference type="EMBL" id="LR746281">
    <property type="protein sequence ID" value="CAA7410677.1"/>
    <property type="molecule type" value="Genomic_DNA"/>
</dbReference>
<organism evidence="2 3">
    <name type="scientific">Spirodela intermedia</name>
    <name type="common">Intermediate duckweed</name>
    <dbReference type="NCBI Taxonomy" id="51605"/>
    <lineage>
        <taxon>Eukaryota</taxon>
        <taxon>Viridiplantae</taxon>
        <taxon>Streptophyta</taxon>
        <taxon>Embryophyta</taxon>
        <taxon>Tracheophyta</taxon>
        <taxon>Spermatophyta</taxon>
        <taxon>Magnoliopsida</taxon>
        <taxon>Liliopsida</taxon>
        <taxon>Araceae</taxon>
        <taxon>Lemnoideae</taxon>
        <taxon>Spirodela</taxon>
    </lineage>
</organism>
<feature type="compositionally biased region" description="Basic and acidic residues" evidence="1">
    <location>
        <begin position="13"/>
        <end position="24"/>
    </location>
</feature>
<evidence type="ECO:0000313" key="3">
    <source>
        <dbReference type="Proteomes" id="UP000663760"/>
    </source>
</evidence>
<dbReference type="AlphaFoldDB" id="A0A7I8LKW0"/>
<reference evidence="2" key="1">
    <citation type="submission" date="2020-02" db="EMBL/GenBank/DDBJ databases">
        <authorList>
            <person name="Scholz U."/>
            <person name="Mascher M."/>
            <person name="Fiebig A."/>
        </authorList>
    </citation>
    <scope>NUCLEOTIDE SEQUENCE</scope>
</reference>
<keyword evidence="3" id="KW-1185">Reference proteome</keyword>
<gene>
    <name evidence="2" type="ORF">SI8410_18021355</name>
</gene>